<accession>A0ABZ2TTN5</accession>
<dbReference type="PROSITE" id="PS50164">
    <property type="entry name" value="GIY_YIG"/>
    <property type="match status" value="1"/>
</dbReference>
<dbReference type="Gene3D" id="3.40.1440.10">
    <property type="entry name" value="GIY-YIG endonuclease"/>
    <property type="match status" value="1"/>
</dbReference>
<keyword evidence="3" id="KW-1185">Reference proteome</keyword>
<organism evidence="2 3">
    <name type="scientific">Polaribacter marinaquae</name>
    <dbReference type="NCBI Taxonomy" id="1642819"/>
    <lineage>
        <taxon>Bacteria</taxon>
        <taxon>Pseudomonadati</taxon>
        <taxon>Bacteroidota</taxon>
        <taxon>Flavobacteriia</taxon>
        <taxon>Flavobacteriales</taxon>
        <taxon>Flavobacteriaceae</taxon>
    </lineage>
</organism>
<dbReference type="CDD" id="cd10443">
    <property type="entry name" value="GIY-YIG_HE_Tlr8p_PBC-V_like"/>
    <property type="match status" value="1"/>
</dbReference>
<dbReference type="SMART" id="SM00465">
    <property type="entry name" value="GIYc"/>
    <property type="match status" value="1"/>
</dbReference>
<protein>
    <submittedName>
        <fullName evidence="2">GIY-YIG nuclease family protein</fullName>
    </submittedName>
</protein>
<reference evidence="2 3" key="1">
    <citation type="submission" date="2024-03" db="EMBL/GenBank/DDBJ databases">
        <authorList>
            <person name="Cao K."/>
        </authorList>
    </citation>
    <scope>NUCLEOTIDE SEQUENCE [LARGE SCALE GENOMIC DNA]</scope>
    <source>
        <strain evidence="2 3">MCCC 1K00696</strain>
    </source>
</reference>
<feature type="domain" description="GIY-YIG" evidence="1">
    <location>
        <begin position="2"/>
        <end position="91"/>
    </location>
</feature>
<dbReference type="SUPFAM" id="SSF82771">
    <property type="entry name" value="GIY-YIG endonuclease"/>
    <property type="match status" value="1"/>
</dbReference>
<dbReference type="InterPro" id="IPR035901">
    <property type="entry name" value="GIY-YIG_endonuc_sf"/>
</dbReference>
<evidence type="ECO:0000313" key="3">
    <source>
        <dbReference type="Proteomes" id="UP001491088"/>
    </source>
</evidence>
<gene>
    <name evidence="2" type="ORF">WG950_04395</name>
</gene>
<dbReference type="Pfam" id="PF01541">
    <property type="entry name" value="GIY-YIG"/>
    <property type="match status" value="1"/>
</dbReference>
<dbReference type="InterPro" id="IPR000305">
    <property type="entry name" value="GIY-YIG_endonuc"/>
</dbReference>
<dbReference type="Proteomes" id="UP001491088">
    <property type="component" value="Chromosome"/>
</dbReference>
<evidence type="ECO:0000259" key="1">
    <source>
        <dbReference type="PROSITE" id="PS50164"/>
    </source>
</evidence>
<proteinExistence type="predicted"/>
<dbReference type="InterPro" id="IPR036388">
    <property type="entry name" value="WH-like_DNA-bd_sf"/>
</dbReference>
<sequence>MMKKVVYKVTNNETEEVYIGITSKSIDDRKKDHLKKSKKGKSYAFQNAIATYGADAFKWEQIDTAITTNELAKKEKEYILEYNSKEQGYNSDSGGGIQKAVYQYDMLTGVLVNKYSNLTDASATIGLNKQDLSSVCLSVNKVSKGFY</sequence>
<dbReference type="RefSeq" id="WP_340934362.1">
    <property type="nucleotide sequence ID" value="NZ_CP150496.1"/>
</dbReference>
<evidence type="ECO:0000313" key="2">
    <source>
        <dbReference type="EMBL" id="WYW56503.1"/>
    </source>
</evidence>
<dbReference type="EMBL" id="CP150496">
    <property type="protein sequence ID" value="WYW56503.1"/>
    <property type="molecule type" value="Genomic_DNA"/>
</dbReference>
<name>A0ABZ2TTN5_9FLAO</name>
<dbReference type="Gene3D" id="1.10.10.10">
    <property type="entry name" value="Winged helix-like DNA-binding domain superfamily/Winged helix DNA-binding domain"/>
    <property type="match status" value="1"/>
</dbReference>